<organism evidence="2 3">
    <name type="scientific">Magnusiomyces paraingens</name>
    <dbReference type="NCBI Taxonomy" id="2606893"/>
    <lineage>
        <taxon>Eukaryota</taxon>
        <taxon>Fungi</taxon>
        <taxon>Dikarya</taxon>
        <taxon>Ascomycota</taxon>
        <taxon>Saccharomycotina</taxon>
        <taxon>Dipodascomycetes</taxon>
        <taxon>Dipodascales</taxon>
        <taxon>Dipodascaceae</taxon>
        <taxon>Magnusiomyces</taxon>
    </lineage>
</organism>
<protein>
    <submittedName>
        <fullName evidence="2">Uncharacterized protein</fullName>
    </submittedName>
</protein>
<evidence type="ECO:0000256" key="1">
    <source>
        <dbReference type="SAM" id="MobiDB-lite"/>
    </source>
</evidence>
<reference evidence="2 3" key="1">
    <citation type="submission" date="2019-09" db="EMBL/GenBank/DDBJ databases">
        <authorList>
            <person name="Brejova B."/>
        </authorList>
    </citation>
    <scope>NUCLEOTIDE SEQUENCE [LARGE SCALE GENOMIC DNA]</scope>
</reference>
<dbReference type="RefSeq" id="XP_031856129.1">
    <property type="nucleotide sequence ID" value="XM_032000238.1"/>
</dbReference>
<feature type="compositionally biased region" description="Low complexity" evidence="1">
    <location>
        <begin position="110"/>
        <end position="119"/>
    </location>
</feature>
<name>A0A5E8C275_9ASCO</name>
<accession>A0A5E8C275</accession>
<keyword evidence="3" id="KW-1185">Reference proteome</keyword>
<evidence type="ECO:0000313" key="3">
    <source>
        <dbReference type="Proteomes" id="UP000398389"/>
    </source>
</evidence>
<dbReference type="AlphaFoldDB" id="A0A5E8C275"/>
<feature type="compositionally biased region" description="Basic and acidic residues" evidence="1">
    <location>
        <begin position="147"/>
        <end position="157"/>
    </location>
</feature>
<dbReference type="EMBL" id="CABVLU010000004">
    <property type="protein sequence ID" value="VVT57080.1"/>
    <property type="molecule type" value="Genomic_DNA"/>
</dbReference>
<dbReference type="GeneID" id="43584338"/>
<sequence>MENYFEAAKVALSTRGKYWAPSGVLIQAREADHPQIGVSGHNNLPLPEGGDFTAAAATAFTDDDTRPSQPSFVGSGSEESATSGTTETNGIFAIGDINPSYPKTKSPGQSSSAPSKIPAIPRSFRETLASADRTCWIGGHQTGASELQDKRNVEKSEKAKKRFSVKSNVDVRNQV</sequence>
<feature type="compositionally biased region" description="Low complexity" evidence="1">
    <location>
        <begin position="74"/>
        <end position="90"/>
    </location>
</feature>
<gene>
    <name evidence="2" type="ORF">SAPINGB_P005524</name>
</gene>
<dbReference type="Proteomes" id="UP000398389">
    <property type="component" value="Unassembled WGS sequence"/>
</dbReference>
<evidence type="ECO:0000313" key="2">
    <source>
        <dbReference type="EMBL" id="VVT57080.1"/>
    </source>
</evidence>
<feature type="region of interest" description="Disordered" evidence="1">
    <location>
        <begin position="62"/>
        <end position="119"/>
    </location>
</feature>
<proteinExistence type="predicted"/>
<feature type="compositionally biased region" description="Polar residues" evidence="1">
    <location>
        <begin position="165"/>
        <end position="175"/>
    </location>
</feature>
<feature type="region of interest" description="Disordered" evidence="1">
    <location>
        <begin position="140"/>
        <end position="175"/>
    </location>
</feature>